<gene>
    <name evidence="4" type="ORF">KSP40_PGU002047</name>
</gene>
<dbReference type="PANTHER" id="PTHR38394">
    <property type="entry name" value="NEUROFILAMENT LIGHT PROTEIN"/>
    <property type="match status" value="1"/>
</dbReference>
<keyword evidence="1" id="KW-0175">Coiled coil</keyword>
<comment type="caution">
    <text evidence="4">The sequence shown here is derived from an EMBL/GenBank/DDBJ whole genome shotgun (WGS) entry which is preliminary data.</text>
</comment>
<dbReference type="PANTHER" id="PTHR38394:SF1">
    <property type="entry name" value="NEUROFILAMENT LIGHT PROTEIN"/>
    <property type="match status" value="1"/>
</dbReference>
<feature type="coiled-coil region" evidence="1">
    <location>
        <begin position="294"/>
        <end position="328"/>
    </location>
</feature>
<evidence type="ECO:0000256" key="2">
    <source>
        <dbReference type="SAM" id="MobiDB-lite"/>
    </source>
</evidence>
<feature type="region of interest" description="Disordered" evidence="2">
    <location>
        <begin position="143"/>
        <end position="163"/>
    </location>
</feature>
<feature type="domain" description="UVR" evidence="3">
    <location>
        <begin position="305"/>
        <end position="340"/>
    </location>
</feature>
<proteinExistence type="predicted"/>
<dbReference type="InterPro" id="IPR001943">
    <property type="entry name" value="UVR_dom"/>
</dbReference>
<evidence type="ECO:0000313" key="4">
    <source>
        <dbReference type="EMBL" id="KAK8963376.1"/>
    </source>
</evidence>
<reference evidence="4 5" key="1">
    <citation type="journal article" date="2022" name="Nat. Plants">
        <title>Genomes of leafy and leafless Platanthera orchids illuminate the evolution of mycoheterotrophy.</title>
        <authorList>
            <person name="Li M.H."/>
            <person name="Liu K.W."/>
            <person name="Li Z."/>
            <person name="Lu H.C."/>
            <person name="Ye Q.L."/>
            <person name="Zhang D."/>
            <person name="Wang J.Y."/>
            <person name="Li Y.F."/>
            <person name="Zhong Z.M."/>
            <person name="Liu X."/>
            <person name="Yu X."/>
            <person name="Liu D.K."/>
            <person name="Tu X.D."/>
            <person name="Liu B."/>
            <person name="Hao Y."/>
            <person name="Liao X.Y."/>
            <person name="Jiang Y.T."/>
            <person name="Sun W.H."/>
            <person name="Chen J."/>
            <person name="Chen Y.Q."/>
            <person name="Ai Y."/>
            <person name="Zhai J.W."/>
            <person name="Wu S.S."/>
            <person name="Zhou Z."/>
            <person name="Hsiao Y.Y."/>
            <person name="Wu W.L."/>
            <person name="Chen Y.Y."/>
            <person name="Lin Y.F."/>
            <person name="Hsu J.L."/>
            <person name="Li C.Y."/>
            <person name="Wang Z.W."/>
            <person name="Zhao X."/>
            <person name="Zhong W.Y."/>
            <person name="Ma X.K."/>
            <person name="Ma L."/>
            <person name="Huang J."/>
            <person name="Chen G.Z."/>
            <person name="Huang M.Z."/>
            <person name="Huang L."/>
            <person name="Peng D.H."/>
            <person name="Luo Y.B."/>
            <person name="Zou S.Q."/>
            <person name="Chen S.P."/>
            <person name="Lan S."/>
            <person name="Tsai W.C."/>
            <person name="Van de Peer Y."/>
            <person name="Liu Z.J."/>
        </authorList>
    </citation>
    <scope>NUCLEOTIDE SEQUENCE [LARGE SCALE GENOMIC DNA]</scope>
    <source>
        <strain evidence="4">Lor288</strain>
    </source>
</reference>
<feature type="compositionally biased region" description="Basic and acidic residues" evidence="2">
    <location>
        <begin position="209"/>
        <end position="221"/>
    </location>
</feature>
<feature type="compositionally biased region" description="Low complexity" evidence="2">
    <location>
        <begin position="193"/>
        <end position="207"/>
    </location>
</feature>
<feature type="region of interest" description="Disordered" evidence="2">
    <location>
        <begin position="192"/>
        <end position="221"/>
    </location>
</feature>
<feature type="region of interest" description="Disordered" evidence="2">
    <location>
        <begin position="404"/>
        <end position="423"/>
    </location>
</feature>
<accession>A0ABR2MH33</accession>
<dbReference type="PROSITE" id="PS50151">
    <property type="entry name" value="UVR"/>
    <property type="match status" value="1"/>
</dbReference>
<keyword evidence="5" id="KW-1185">Reference proteome</keyword>
<evidence type="ECO:0000256" key="1">
    <source>
        <dbReference type="SAM" id="Coils"/>
    </source>
</evidence>
<protein>
    <recommendedName>
        <fullName evidence="3">UVR domain-containing protein</fullName>
    </recommendedName>
</protein>
<dbReference type="Proteomes" id="UP001412067">
    <property type="component" value="Unassembled WGS sequence"/>
</dbReference>
<evidence type="ECO:0000259" key="3">
    <source>
        <dbReference type="PROSITE" id="PS50151"/>
    </source>
</evidence>
<feature type="region of interest" description="Disordered" evidence="2">
    <location>
        <begin position="67"/>
        <end position="120"/>
    </location>
</feature>
<dbReference type="EMBL" id="JBBWWR010000007">
    <property type="protein sequence ID" value="KAK8963376.1"/>
    <property type="molecule type" value="Genomic_DNA"/>
</dbReference>
<feature type="compositionally biased region" description="Low complexity" evidence="2">
    <location>
        <begin position="100"/>
        <end position="113"/>
    </location>
</feature>
<sequence>MTLITKLESIVKLFSLVVSSDAVAGRGREVITSRARPLSAMAAEFGGDGKLDCSLFEGMILFSPSDLLPSDLPPEKEPDAPYPSQDPTQLTQQNPPPSPSITTASSAGSSTSPHNKSQPLDENLFSNLALKIPIEPEDTLSLISASIPNPPPVAPSRQISRRKKRAIRIGYARETIEVTSAISVDDPTHLSEDAASTISSDSTASTAGRNEELMDRSVHEEVESSQVVIASAVNGEGDAEVDPSTSNASEEDDRLRLFEEKLKLLRSEVYAKLERIRETATSVYFERKELGRRRRKAGQDVDQAESAYKELEKQLEEACEEEEFERAERVSESLAAIEKDKDRLLGTLRDMEFEGDSVDSRMQNVLESQIATEEEGVKLLEQFAKVCKMKEKEAGNCCARDFTEGAGKNGNWQGRNHWRRSGL</sequence>
<organism evidence="4 5">
    <name type="scientific">Platanthera guangdongensis</name>
    <dbReference type="NCBI Taxonomy" id="2320717"/>
    <lineage>
        <taxon>Eukaryota</taxon>
        <taxon>Viridiplantae</taxon>
        <taxon>Streptophyta</taxon>
        <taxon>Embryophyta</taxon>
        <taxon>Tracheophyta</taxon>
        <taxon>Spermatophyta</taxon>
        <taxon>Magnoliopsida</taxon>
        <taxon>Liliopsida</taxon>
        <taxon>Asparagales</taxon>
        <taxon>Orchidaceae</taxon>
        <taxon>Orchidoideae</taxon>
        <taxon>Orchideae</taxon>
        <taxon>Orchidinae</taxon>
        <taxon>Platanthera</taxon>
    </lineage>
</organism>
<evidence type="ECO:0000313" key="5">
    <source>
        <dbReference type="Proteomes" id="UP001412067"/>
    </source>
</evidence>
<name>A0ABR2MH33_9ASPA</name>